<protein>
    <submittedName>
        <fullName evidence="2">Uncharacterized protein</fullName>
    </submittedName>
</protein>
<dbReference type="EnsemblMetazoa" id="Aqu2.1.39189_001">
    <property type="protein sequence ID" value="Aqu2.1.39189_001"/>
    <property type="gene ID" value="Aqu2.1.39189"/>
</dbReference>
<accession>A0A1X7VHC8</accession>
<organism evidence="2">
    <name type="scientific">Amphimedon queenslandica</name>
    <name type="common">Sponge</name>
    <dbReference type="NCBI Taxonomy" id="400682"/>
    <lineage>
        <taxon>Eukaryota</taxon>
        <taxon>Metazoa</taxon>
        <taxon>Porifera</taxon>
        <taxon>Demospongiae</taxon>
        <taxon>Heteroscleromorpha</taxon>
        <taxon>Haplosclerida</taxon>
        <taxon>Niphatidae</taxon>
        <taxon>Amphimedon</taxon>
    </lineage>
</organism>
<evidence type="ECO:0000313" key="2">
    <source>
        <dbReference type="EnsemblMetazoa" id="Aqu2.1.39189_001"/>
    </source>
</evidence>
<evidence type="ECO:0000256" key="1">
    <source>
        <dbReference type="SAM" id="MobiDB-lite"/>
    </source>
</evidence>
<dbReference type="InParanoid" id="A0A1X7VHC8"/>
<sequence length="114" mass="12416">MASFSNHLQRGGAFPRPGASILAPSRQLSIESCASRRGSNNSHLDTGFVATASISPLCDSNARPILVMSKTSRSSSRDQLQVEEKKYTVRQSSCEEYRKAQENLIPDDGINITS</sequence>
<dbReference type="AlphaFoldDB" id="A0A1X7VHC8"/>
<name>A0A1X7VHC8_AMPQE</name>
<proteinExistence type="predicted"/>
<feature type="region of interest" description="Disordered" evidence="1">
    <location>
        <begin position="1"/>
        <end position="20"/>
    </location>
</feature>
<reference evidence="2" key="1">
    <citation type="submission" date="2017-05" db="UniProtKB">
        <authorList>
            <consortium name="EnsemblMetazoa"/>
        </authorList>
    </citation>
    <scope>IDENTIFICATION</scope>
</reference>